<feature type="domain" description="UBC core" evidence="17">
    <location>
        <begin position="178"/>
        <end position="324"/>
    </location>
</feature>
<dbReference type="AlphaFoldDB" id="A0A835CQD9"/>
<dbReference type="SMART" id="SM00212">
    <property type="entry name" value="UBCc"/>
    <property type="match status" value="1"/>
</dbReference>
<keyword evidence="9" id="KW-0131">Cell cycle</keyword>
<dbReference type="GO" id="GO:0031145">
    <property type="term" value="P:anaphase-promoting complex-dependent catabolic process"/>
    <property type="evidence" value="ECO:0007669"/>
    <property type="project" value="UniProtKB-ARBA"/>
</dbReference>
<evidence type="ECO:0000313" key="19">
    <source>
        <dbReference type="Proteomes" id="UP000639338"/>
    </source>
</evidence>
<dbReference type="OrthoDB" id="10069349at2759"/>
<evidence type="ECO:0000256" key="2">
    <source>
        <dbReference type="ARBA" id="ARBA00004906"/>
    </source>
</evidence>
<comment type="similarity">
    <text evidence="15">Belongs to the ubiquitin-conjugating enzyme family.</text>
</comment>
<evidence type="ECO:0000256" key="1">
    <source>
        <dbReference type="ARBA" id="ARBA00000485"/>
    </source>
</evidence>
<evidence type="ECO:0000259" key="17">
    <source>
        <dbReference type="PROSITE" id="PS50127"/>
    </source>
</evidence>
<dbReference type="EMBL" id="JACMRX010000005">
    <property type="protein sequence ID" value="KAF7990093.1"/>
    <property type="molecule type" value="Genomic_DNA"/>
</dbReference>
<evidence type="ECO:0000256" key="6">
    <source>
        <dbReference type="ARBA" id="ARBA00022741"/>
    </source>
</evidence>
<dbReference type="PROSITE" id="PS00183">
    <property type="entry name" value="UBC_1"/>
    <property type="match status" value="1"/>
</dbReference>
<comment type="catalytic activity">
    <reaction evidence="1">
        <text>S-ubiquitinyl-[E1 ubiquitin-activating enzyme]-L-cysteine + [E2 ubiquitin-conjugating enzyme]-L-cysteine = [E1 ubiquitin-activating enzyme]-L-cysteine + S-ubiquitinyl-[E2 ubiquitin-conjugating enzyme]-L-cysteine.</text>
        <dbReference type="EC" id="2.3.2.23"/>
    </reaction>
</comment>
<feature type="non-terminal residue" evidence="18">
    <location>
        <position position="1"/>
    </location>
</feature>
<dbReference type="CDD" id="cd23804">
    <property type="entry name" value="UBCc_UBE2S"/>
    <property type="match status" value="1"/>
</dbReference>
<feature type="compositionally biased region" description="Basic and acidic residues" evidence="16">
    <location>
        <begin position="37"/>
        <end position="48"/>
    </location>
</feature>
<dbReference type="GO" id="GO:0005524">
    <property type="term" value="F:ATP binding"/>
    <property type="evidence" value="ECO:0007669"/>
    <property type="project" value="UniProtKB-UniRule"/>
</dbReference>
<dbReference type="GO" id="GO:0051301">
    <property type="term" value="P:cell division"/>
    <property type="evidence" value="ECO:0007669"/>
    <property type="project" value="UniProtKB-KW"/>
</dbReference>
<feature type="compositionally biased region" description="Low complexity" evidence="16">
    <location>
        <begin position="56"/>
        <end position="71"/>
    </location>
</feature>
<evidence type="ECO:0000256" key="5">
    <source>
        <dbReference type="ARBA" id="ARBA00022679"/>
    </source>
</evidence>
<evidence type="ECO:0000256" key="14">
    <source>
        <dbReference type="PROSITE-ProRule" id="PRU10133"/>
    </source>
</evidence>
<feature type="compositionally biased region" description="Low complexity" evidence="16">
    <location>
        <begin position="121"/>
        <end position="132"/>
    </location>
</feature>
<feature type="region of interest" description="Disordered" evidence="16">
    <location>
        <begin position="25"/>
        <end position="141"/>
    </location>
</feature>
<proteinExistence type="inferred from homology"/>
<keyword evidence="8 15" id="KW-0067">ATP-binding</keyword>
<evidence type="ECO:0000256" key="8">
    <source>
        <dbReference type="ARBA" id="ARBA00022840"/>
    </source>
</evidence>
<evidence type="ECO:0000256" key="4">
    <source>
        <dbReference type="ARBA" id="ARBA00022618"/>
    </source>
</evidence>
<evidence type="ECO:0000313" key="18">
    <source>
        <dbReference type="EMBL" id="KAF7990093.1"/>
    </source>
</evidence>
<evidence type="ECO:0000256" key="10">
    <source>
        <dbReference type="ARBA" id="ARBA00039892"/>
    </source>
</evidence>
<evidence type="ECO:0000256" key="3">
    <source>
        <dbReference type="ARBA" id="ARBA00012486"/>
    </source>
</evidence>
<comment type="pathway">
    <text evidence="2">Protein modification; protein ubiquitination.</text>
</comment>
<accession>A0A835CQD9</accession>
<dbReference type="InterPro" id="IPR023313">
    <property type="entry name" value="UBQ-conjugating_AS"/>
</dbReference>
<keyword evidence="4" id="KW-0132">Cell division</keyword>
<feature type="active site" description="Glycyl thioester intermediate" evidence="14">
    <location>
        <position position="262"/>
    </location>
</feature>
<dbReference type="Proteomes" id="UP000639338">
    <property type="component" value="Unassembled WGS sequence"/>
</dbReference>
<dbReference type="GO" id="GO:0061631">
    <property type="term" value="F:ubiquitin conjugating enzyme activity"/>
    <property type="evidence" value="ECO:0007669"/>
    <property type="project" value="UniProtKB-EC"/>
</dbReference>
<keyword evidence="5" id="KW-0808">Transferase</keyword>
<comment type="caution">
    <text evidence="18">The sequence shown here is derived from an EMBL/GenBank/DDBJ whole genome shotgun (WGS) entry which is preliminary data.</text>
</comment>
<name>A0A835CQD9_APHGI</name>
<evidence type="ECO:0000256" key="13">
    <source>
        <dbReference type="ARBA" id="ARBA00042399"/>
    </source>
</evidence>
<dbReference type="InterPro" id="IPR016135">
    <property type="entry name" value="UBQ-conjugating_enzyme/RWD"/>
</dbReference>
<keyword evidence="6 15" id="KW-0547">Nucleotide-binding</keyword>
<evidence type="ECO:0000256" key="9">
    <source>
        <dbReference type="ARBA" id="ARBA00023306"/>
    </source>
</evidence>
<evidence type="ECO:0000256" key="16">
    <source>
        <dbReference type="SAM" id="MobiDB-lite"/>
    </source>
</evidence>
<dbReference type="Gene3D" id="3.10.110.10">
    <property type="entry name" value="Ubiquitin Conjugating Enzyme"/>
    <property type="match status" value="1"/>
</dbReference>
<dbReference type="InterPro" id="IPR050113">
    <property type="entry name" value="Ub_conjugating_enzyme"/>
</dbReference>
<dbReference type="GO" id="GO:0010458">
    <property type="term" value="P:exit from mitosis"/>
    <property type="evidence" value="ECO:0007669"/>
    <property type="project" value="UniProtKB-ARBA"/>
</dbReference>
<evidence type="ECO:0000256" key="12">
    <source>
        <dbReference type="ARBA" id="ARBA00042314"/>
    </source>
</evidence>
<evidence type="ECO:0000256" key="11">
    <source>
        <dbReference type="ARBA" id="ARBA00041794"/>
    </source>
</evidence>
<organism evidence="18 19">
    <name type="scientific">Aphidius gifuensis</name>
    <name type="common">Parasitoid wasp</name>
    <dbReference type="NCBI Taxonomy" id="684658"/>
    <lineage>
        <taxon>Eukaryota</taxon>
        <taxon>Metazoa</taxon>
        <taxon>Ecdysozoa</taxon>
        <taxon>Arthropoda</taxon>
        <taxon>Hexapoda</taxon>
        <taxon>Insecta</taxon>
        <taxon>Pterygota</taxon>
        <taxon>Neoptera</taxon>
        <taxon>Endopterygota</taxon>
        <taxon>Hymenoptera</taxon>
        <taxon>Apocrita</taxon>
        <taxon>Ichneumonoidea</taxon>
        <taxon>Braconidae</taxon>
        <taxon>Aphidiinae</taxon>
        <taxon>Aphidius</taxon>
    </lineage>
</organism>
<reference evidence="18 19" key="1">
    <citation type="submission" date="2020-08" db="EMBL/GenBank/DDBJ databases">
        <title>Aphidius gifuensis genome sequencing and assembly.</title>
        <authorList>
            <person name="Du Z."/>
        </authorList>
    </citation>
    <scope>NUCLEOTIDE SEQUENCE [LARGE SCALE GENOMIC DNA]</scope>
    <source>
        <strain evidence="18">YNYX2018</strain>
        <tissue evidence="18">Adults</tissue>
    </source>
</reference>
<feature type="compositionally biased region" description="Basic and acidic residues" evidence="16">
    <location>
        <begin position="101"/>
        <end position="118"/>
    </location>
</feature>
<evidence type="ECO:0000256" key="7">
    <source>
        <dbReference type="ARBA" id="ARBA00022786"/>
    </source>
</evidence>
<keyword evidence="19" id="KW-1185">Reference proteome</keyword>
<gene>
    <name evidence="18" type="ORF">HCN44_009082</name>
</gene>
<dbReference type="PROSITE" id="PS50127">
    <property type="entry name" value="UBC_2"/>
    <property type="match status" value="1"/>
</dbReference>
<protein>
    <recommendedName>
        <fullName evidence="10">Ubiquitin-conjugating enzyme E2 S</fullName>
        <ecNumber evidence="3">2.3.2.23</ecNumber>
    </recommendedName>
    <alternativeName>
        <fullName evidence="11">E2 ubiquitin-conjugating enzyme S</fullName>
    </alternativeName>
    <alternativeName>
        <fullName evidence="13">Ubiquitin carrier protein S</fullName>
    </alternativeName>
    <alternativeName>
        <fullName evidence="12">Ubiquitin-protein ligase S</fullName>
    </alternativeName>
</protein>
<evidence type="ECO:0000256" key="15">
    <source>
        <dbReference type="RuleBase" id="RU362109"/>
    </source>
</evidence>
<feature type="compositionally biased region" description="Polar residues" evidence="16">
    <location>
        <begin position="75"/>
        <end position="90"/>
    </location>
</feature>
<keyword evidence="7 15" id="KW-0833">Ubl conjugation pathway</keyword>
<dbReference type="SUPFAM" id="SSF54495">
    <property type="entry name" value="UBC-like"/>
    <property type="match status" value="1"/>
</dbReference>
<dbReference type="Pfam" id="PF00179">
    <property type="entry name" value="UQ_con"/>
    <property type="match status" value="1"/>
</dbReference>
<dbReference type="PANTHER" id="PTHR24067">
    <property type="entry name" value="UBIQUITIN-CONJUGATING ENZYME E2"/>
    <property type="match status" value="1"/>
</dbReference>
<dbReference type="InterPro" id="IPR000608">
    <property type="entry name" value="UBC"/>
</dbReference>
<sequence length="382" mass="43357">MSRRNREYHEYSRTTQWRIRKKLKADFSSSEDENDIENSHENVADRRFFVPRVSDEFQMSQSDSSSLSGNEEISRQSLQSGIQSDSSNGLQDVYFDASSTEYDRSDEQSTCSHDESTHGCDSSSSEEAFSTESSDDSENDENEYLKNNLFKSSQRVFELNSKVATMSSISNVENLSPQIIRRVAKEMTELVAQPPEGIRVIINDDDLTDIQAVIEGPAGTPYTDGHFKVKVALGKDFPQCPPKAFFLTKIFHPNVAKNGEICVNTLKKDWKSDLGIKHILLTVKCLLIVPNAESALNEEAGKMLLEKYDDYSERAKMMTEIHAQQDASSFHQHLKHIFFHNIYNFLSYYPGGNISSELLRNISNRSGLPRIIPKSLRIILEL</sequence>
<dbReference type="FunFam" id="3.10.110.10:FF:000034">
    <property type="entry name" value="Ubiquitin-conjugating enzyme E2 S"/>
    <property type="match status" value="1"/>
</dbReference>
<dbReference type="EC" id="2.3.2.23" evidence="3"/>